<evidence type="ECO:0000313" key="2">
    <source>
        <dbReference type="Proteomes" id="UP000195402"/>
    </source>
</evidence>
<reference evidence="1 2" key="1">
    <citation type="journal article" date="2017" name="Mol. Plant">
        <title>The Genome of Medicinal Plant Macleaya cordata Provides New Insights into Benzylisoquinoline Alkaloids Metabolism.</title>
        <authorList>
            <person name="Liu X."/>
            <person name="Liu Y."/>
            <person name="Huang P."/>
            <person name="Ma Y."/>
            <person name="Qing Z."/>
            <person name="Tang Q."/>
            <person name="Cao H."/>
            <person name="Cheng P."/>
            <person name="Zheng Y."/>
            <person name="Yuan Z."/>
            <person name="Zhou Y."/>
            <person name="Liu J."/>
            <person name="Tang Z."/>
            <person name="Zhuo Y."/>
            <person name="Zhang Y."/>
            <person name="Yu L."/>
            <person name="Huang J."/>
            <person name="Yang P."/>
            <person name="Peng Q."/>
            <person name="Zhang J."/>
            <person name="Jiang W."/>
            <person name="Zhang Z."/>
            <person name="Lin K."/>
            <person name="Ro D.K."/>
            <person name="Chen X."/>
            <person name="Xiong X."/>
            <person name="Shang Y."/>
            <person name="Huang S."/>
            <person name="Zeng J."/>
        </authorList>
    </citation>
    <scope>NUCLEOTIDE SEQUENCE [LARGE SCALE GENOMIC DNA]</scope>
    <source>
        <strain evidence="2">cv. BLH2017</strain>
        <tissue evidence="1">Root</tissue>
    </source>
</reference>
<evidence type="ECO:0000313" key="1">
    <source>
        <dbReference type="EMBL" id="OVA04353.1"/>
    </source>
</evidence>
<sequence length="324" mass="36872">MARYSYFSEASTTGGGPTEAVRELYEKMLKSIEAKTMPPDAWLWSLIESCTNQEDITLLFQILQILRKFRLSNLRIHANFNCNICLRVAEACAAVGALDFGKKALLEHNVYGLTPSVGSAHYMLLYAKEHNDAKLMVEIMKLMRRSHLPLQPGTADIIFRICYNTDNWELISEYSKKFLKAGVKLHRTTFDIWMEFAAKQGDVESIWEVEKLRSDSMKQHTLISGFSCAKGFLLVRKPESAAAIVHNLSQNLPDMMRSGIKIQLQKLVSEWPLEIIKRQKEEDRKAITTSLKDDINAMIHGLLNMGLKVIVNMDDLTTRESIPC</sequence>
<dbReference type="Proteomes" id="UP000195402">
    <property type="component" value="Unassembled WGS sequence"/>
</dbReference>
<gene>
    <name evidence="1" type="ORF">BVC80_1395g63</name>
</gene>
<dbReference type="InterPro" id="IPR011990">
    <property type="entry name" value="TPR-like_helical_dom_sf"/>
</dbReference>
<comment type="caution">
    <text evidence="1">The sequence shown here is derived from an EMBL/GenBank/DDBJ whole genome shotgun (WGS) entry which is preliminary data.</text>
</comment>
<organism evidence="1 2">
    <name type="scientific">Macleaya cordata</name>
    <name type="common">Five-seeded plume-poppy</name>
    <name type="synonym">Bocconia cordata</name>
    <dbReference type="NCBI Taxonomy" id="56857"/>
    <lineage>
        <taxon>Eukaryota</taxon>
        <taxon>Viridiplantae</taxon>
        <taxon>Streptophyta</taxon>
        <taxon>Embryophyta</taxon>
        <taxon>Tracheophyta</taxon>
        <taxon>Spermatophyta</taxon>
        <taxon>Magnoliopsida</taxon>
        <taxon>Ranunculales</taxon>
        <taxon>Papaveraceae</taxon>
        <taxon>Papaveroideae</taxon>
        <taxon>Macleaya</taxon>
    </lineage>
</organism>
<dbReference type="AlphaFoldDB" id="A0A200Q1M2"/>
<dbReference type="FunCoup" id="A0A200Q1M2">
    <property type="interactions" value="2030"/>
</dbReference>
<dbReference type="OrthoDB" id="2016320at2759"/>
<dbReference type="Gene3D" id="1.25.40.10">
    <property type="entry name" value="Tetratricopeptide repeat domain"/>
    <property type="match status" value="1"/>
</dbReference>
<proteinExistence type="predicted"/>
<dbReference type="STRING" id="56857.A0A200Q1M2"/>
<protein>
    <recommendedName>
        <fullName evidence="3">Pentatricopeptide repeat</fullName>
    </recommendedName>
</protein>
<dbReference type="EMBL" id="MVGT01003318">
    <property type="protein sequence ID" value="OVA04353.1"/>
    <property type="molecule type" value="Genomic_DNA"/>
</dbReference>
<accession>A0A200Q1M2</accession>
<dbReference type="PANTHER" id="PTHR47604:SF1">
    <property type="entry name" value="ADENYLYL CYCLASE"/>
    <property type="match status" value="1"/>
</dbReference>
<name>A0A200Q1M2_MACCD</name>
<dbReference type="PANTHER" id="PTHR47604">
    <property type="entry name" value="ADENYLYL CYCLASE"/>
    <property type="match status" value="1"/>
</dbReference>
<dbReference type="InParanoid" id="A0A200Q1M2"/>
<keyword evidence="2" id="KW-1185">Reference proteome</keyword>
<evidence type="ECO:0008006" key="3">
    <source>
        <dbReference type="Google" id="ProtNLM"/>
    </source>
</evidence>
<dbReference type="OMA" id="QTSFETW"/>